<dbReference type="Proteomes" id="UP000594260">
    <property type="component" value="Unplaced"/>
</dbReference>
<reference evidence="4" key="1">
    <citation type="submission" date="2021-01" db="UniProtKB">
        <authorList>
            <consortium name="EnsemblMetazoa"/>
        </authorList>
    </citation>
    <scope>IDENTIFICATION</scope>
</reference>
<dbReference type="PROSITE" id="PS51808">
    <property type="entry name" value="CHCH"/>
    <property type="match status" value="1"/>
</dbReference>
<dbReference type="GO" id="GO:0005739">
    <property type="term" value="C:mitochondrion"/>
    <property type="evidence" value="ECO:0007669"/>
    <property type="project" value="UniProtKB-SubCell"/>
</dbReference>
<keyword evidence="3" id="KW-0496">Mitochondrion</keyword>
<dbReference type="FunCoup" id="A0A7M7KFS2">
    <property type="interactions" value="246"/>
</dbReference>
<protein>
    <recommendedName>
        <fullName evidence="3">COX assembly mitochondrial protein</fullName>
    </recommendedName>
</protein>
<comment type="similarity">
    <text evidence="1 3">Belongs to the CMC family.</text>
</comment>
<evidence type="ECO:0000256" key="3">
    <source>
        <dbReference type="RuleBase" id="RU364104"/>
    </source>
</evidence>
<dbReference type="AlphaFoldDB" id="A0A7M7KFS2"/>
<sequence>MHVNLSSHLHTDECNKLINKLFKCYEAYKYGKFFGFCNGEYDDMRMCLRGERKSRQRENYLYSAEIKRRQKCQAAQC</sequence>
<proteinExistence type="inferred from homology"/>
<dbReference type="GeneID" id="111252062"/>
<keyword evidence="5" id="KW-1185">Reference proteome</keyword>
<evidence type="ECO:0000256" key="2">
    <source>
        <dbReference type="ARBA" id="ARBA00023157"/>
    </source>
</evidence>
<dbReference type="RefSeq" id="XP_022665161.1">
    <property type="nucleotide sequence ID" value="XM_022809426.1"/>
</dbReference>
<name>A0A7M7KFS2_VARDE</name>
<comment type="subcellular location">
    <subcellularLocation>
        <location evidence="3">Mitochondrion</location>
    </subcellularLocation>
</comment>
<dbReference type="Pfam" id="PF08583">
    <property type="entry name" value="Cmc1"/>
    <property type="match status" value="1"/>
</dbReference>
<accession>A0A7M7KFS2</accession>
<dbReference type="OMA" id="CLRNEYI"/>
<evidence type="ECO:0000256" key="1">
    <source>
        <dbReference type="ARBA" id="ARBA00007347"/>
    </source>
</evidence>
<dbReference type="InterPro" id="IPR013892">
    <property type="entry name" value="Cyt_c_biogenesis_Cmc1-like"/>
</dbReference>
<evidence type="ECO:0000313" key="4">
    <source>
        <dbReference type="EnsemblMetazoa" id="XP_022665161"/>
    </source>
</evidence>
<keyword evidence="2" id="KW-1015">Disulfide bond</keyword>
<dbReference type="KEGG" id="vde:111252062"/>
<dbReference type="OrthoDB" id="532630at2759"/>
<dbReference type="EnsemblMetazoa" id="XM_022809426">
    <property type="protein sequence ID" value="XP_022665161"/>
    <property type="gene ID" value="LOC111252062"/>
</dbReference>
<dbReference type="InParanoid" id="A0A7M7KFS2"/>
<organism evidence="4 5">
    <name type="scientific">Varroa destructor</name>
    <name type="common">Honeybee mite</name>
    <dbReference type="NCBI Taxonomy" id="109461"/>
    <lineage>
        <taxon>Eukaryota</taxon>
        <taxon>Metazoa</taxon>
        <taxon>Ecdysozoa</taxon>
        <taxon>Arthropoda</taxon>
        <taxon>Chelicerata</taxon>
        <taxon>Arachnida</taxon>
        <taxon>Acari</taxon>
        <taxon>Parasitiformes</taxon>
        <taxon>Mesostigmata</taxon>
        <taxon>Gamasina</taxon>
        <taxon>Dermanyssoidea</taxon>
        <taxon>Varroidae</taxon>
        <taxon>Varroa</taxon>
    </lineage>
</organism>
<evidence type="ECO:0000313" key="5">
    <source>
        <dbReference type="Proteomes" id="UP000594260"/>
    </source>
</evidence>